<evidence type="ECO:0000313" key="5">
    <source>
        <dbReference type="Proteomes" id="UP001589793"/>
    </source>
</evidence>
<protein>
    <submittedName>
        <fullName evidence="4">DAK2 domain-containing protein</fullName>
    </submittedName>
</protein>
<evidence type="ECO:0000256" key="1">
    <source>
        <dbReference type="ARBA" id="ARBA00022679"/>
    </source>
</evidence>
<dbReference type="RefSeq" id="WP_376979532.1">
    <property type="nucleotide sequence ID" value="NZ_JBHLSV010000006.1"/>
</dbReference>
<evidence type="ECO:0000256" key="2">
    <source>
        <dbReference type="ARBA" id="ARBA00022777"/>
    </source>
</evidence>
<gene>
    <name evidence="4" type="ORF">ACFFF6_07185</name>
</gene>
<evidence type="ECO:0000259" key="3">
    <source>
        <dbReference type="PROSITE" id="PS51480"/>
    </source>
</evidence>
<sequence length="211" mass="21049">MTDTDSTLARGTAAISALMTQNRDLLVRLDQVSGDGDLGISMDEGFQAFAAYVAEQDPARTDLAELFRQGAKVLNAAAPSSLGTILSFGLMGIARSLRGRGTVDAADVADAFDAGIANIMAKAGSKPGEKTVLDALVPAADALRAALDAGADLAGAARQAAAAAAEGSEATTRMMAVHGRAAYSAQRSIGVLDGGSVVGKLIVEGAAGAVG</sequence>
<dbReference type="InterPro" id="IPR036117">
    <property type="entry name" value="DhaL_dom_sf"/>
</dbReference>
<dbReference type="Pfam" id="PF02734">
    <property type="entry name" value="Dak2"/>
    <property type="match status" value="1"/>
</dbReference>
<proteinExistence type="predicted"/>
<dbReference type="SMART" id="SM01120">
    <property type="entry name" value="Dak2"/>
    <property type="match status" value="1"/>
</dbReference>
<dbReference type="InterPro" id="IPR004007">
    <property type="entry name" value="DhaL_dom"/>
</dbReference>
<name>A0ABV6R9R7_9MICO</name>
<dbReference type="EMBL" id="JBHLSV010000006">
    <property type="protein sequence ID" value="MFC0673735.1"/>
    <property type="molecule type" value="Genomic_DNA"/>
</dbReference>
<organism evidence="4 5">
    <name type="scientific">Brachybacterium hainanense</name>
    <dbReference type="NCBI Taxonomy" id="1541174"/>
    <lineage>
        <taxon>Bacteria</taxon>
        <taxon>Bacillati</taxon>
        <taxon>Actinomycetota</taxon>
        <taxon>Actinomycetes</taxon>
        <taxon>Micrococcales</taxon>
        <taxon>Dermabacteraceae</taxon>
        <taxon>Brachybacterium</taxon>
    </lineage>
</organism>
<keyword evidence="2" id="KW-0418">Kinase</keyword>
<comment type="caution">
    <text evidence="4">The sequence shown here is derived from an EMBL/GenBank/DDBJ whole genome shotgun (WGS) entry which is preliminary data.</text>
</comment>
<dbReference type="SUPFAM" id="SSF101473">
    <property type="entry name" value="DhaL-like"/>
    <property type="match status" value="1"/>
</dbReference>
<dbReference type="PANTHER" id="PTHR28629">
    <property type="entry name" value="TRIOKINASE/FMN CYCLASE"/>
    <property type="match status" value="1"/>
</dbReference>
<keyword evidence="1" id="KW-0808">Transferase</keyword>
<dbReference type="PANTHER" id="PTHR28629:SF4">
    <property type="entry name" value="TRIOKINASE_FMN CYCLASE"/>
    <property type="match status" value="1"/>
</dbReference>
<accession>A0ABV6R9R7</accession>
<dbReference type="PROSITE" id="PS51480">
    <property type="entry name" value="DHAL"/>
    <property type="match status" value="1"/>
</dbReference>
<dbReference type="Proteomes" id="UP001589793">
    <property type="component" value="Unassembled WGS sequence"/>
</dbReference>
<dbReference type="InterPro" id="IPR050861">
    <property type="entry name" value="Dihydroxyacetone_Kinase"/>
</dbReference>
<evidence type="ECO:0000313" key="4">
    <source>
        <dbReference type="EMBL" id="MFC0673735.1"/>
    </source>
</evidence>
<reference evidence="4 5" key="1">
    <citation type="submission" date="2024-09" db="EMBL/GenBank/DDBJ databases">
        <authorList>
            <person name="Sun Q."/>
            <person name="Mori K."/>
        </authorList>
    </citation>
    <scope>NUCLEOTIDE SEQUENCE [LARGE SCALE GENOMIC DNA]</scope>
    <source>
        <strain evidence="4 5">CICC 10874</strain>
    </source>
</reference>
<feature type="domain" description="DhaL" evidence="3">
    <location>
        <begin position="6"/>
        <end position="208"/>
    </location>
</feature>
<dbReference type="Gene3D" id="1.25.40.340">
    <property type="match status" value="1"/>
</dbReference>
<keyword evidence="5" id="KW-1185">Reference proteome</keyword>